<dbReference type="GO" id="GO:0072546">
    <property type="term" value="C:EMC complex"/>
    <property type="evidence" value="ECO:0007669"/>
    <property type="project" value="TreeGrafter"/>
</dbReference>
<organism evidence="7 8">
    <name type="scientific">Exophiala sideris</name>
    <dbReference type="NCBI Taxonomy" id="1016849"/>
    <lineage>
        <taxon>Eukaryota</taxon>
        <taxon>Fungi</taxon>
        <taxon>Dikarya</taxon>
        <taxon>Ascomycota</taxon>
        <taxon>Pezizomycotina</taxon>
        <taxon>Eurotiomycetes</taxon>
        <taxon>Chaetothyriomycetidae</taxon>
        <taxon>Chaetothyriales</taxon>
        <taxon>Herpotrichiellaceae</taxon>
        <taxon>Exophiala</taxon>
    </lineage>
</organism>
<comment type="subcellular location">
    <subcellularLocation>
        <location evidence="1">Endomembrane system</location>
        <topology evidence="1">Multi-pass membrane protein</topology>
    </subcellularLocation>
</comment>
<dbReference type="AlphaFoldDB" id="A0A0D1YFI7"/>
<dbReference type="STRING" id="1016849.A0A0D1YFI7"/>
<dbReference type="OrthoDB" id="44756at2759"/>
<keyword evidence="4" id="KW-1133">Transmembrane helix</keyword>
<gene>
    <name evidence="7" type="ORF">PV11_07193</name>
</gene>
<evidence type="ECO:0000256" key="2">
    <source>
        <dbReference type="ARBA" id="ARBA00006109"/>
    </source>
</evidence>
<name>A0A0D1YFI7_9EURO</name>
<keyword evidence="3" id="KW-0812">Transmembrane</keyword>
<dbReference type="InterPro" id="IPR018937">
    <property type="entry name" value="MMgT"/>
</dbReference>
<dbReference type="GO" id="GO:0034975">
    <property type="term" value="P:protein folding in endoplasmic reticulum"/>
    <property type="evidence" value="ECO:0007669"/>
    <property type="project" value="TreeGrafter"/>
</dbReference>
<keyword evidence="5" id="KW-0472">Membrane</keyword>
<dbReference type="HOGENOM" id="CLU_132206_0_1_1"/>
<evidence type="ECO:0000256" key="5">
    <source>
        <dbReference type="ARBA" id="ARBA00023136"/>
    </source>
</evidence>
<evidence type="ECO:0000256" key="3">
    <source>
        <dbReference type="ARBA" id="ARBA00022692"/>
    </source>
</evidence>
<proteinExistence type="inferred from homology"/>
<evidence type="ECO:0000256" key="6">
    <source>
        <dbReference type="SAM" id="SignalP"/>
    </source>
</evidence>
<dbReference type="InterPro" id="IPR053279">
    <property type="entry name" value="EMC_subunit"/>
</dbReference>
<dbReference type="Proteomes" id="UP000053599">
    <property type="component" value="Unassembled WGS sequence"/>
</dbReference>
<dbReference type="EMBL" id="KN846953">
    <property type="protein sequence ID" value="KIV79644.1"/>
    <property type="molecule type" value="Genomic_DNA"/>
</dbReference>
<evidence type="ECO:0000256" key="4">
    <source>
        <dbReference type="ARBA" id="ARBA00022989"/>
    </source>
</evidence>
<keyword evidence="6" id="KW-0732">Signal</keyword>
<evidence type="ECO:0000313" key="8">
    <source>
        <dbReference type="Proteomes" id="UP000053599"/>
    </source>
</evidence>
<comment type="similarity">
    <text evidence="2">Belongs to the membrane magnesium transporter (TC 1.A.67) family.</text>
</comment>
<dbReference type="PANTHER" id="PTHR28144:SF1">
    <property type="entry name" value="ER MEMBRANE PROTEIN COMPLEX SUBUNIT 5"/>
    <property type="match status" value="1"/>
</dbReference>
<evidence type="ECO:0008006" key="9">
    <source>
        <dbReference type="Google" id="ProtNLM"/>
    </source>
</evidence>
<dbReference type="PANTHER" id="PTHR28144">
    <property type="entry name" value="ER MEMBRANE PROTEIN COMPLEX SUBUNIT 5"/>
    <property type="match status" value="1"/>
</dbReference>
<accession>A0A0D1YFI7</accession>
<feature type="signal peptide" evidence="6">
    <location>
        <begin position="1"/>
        <end position="19"/>
    </location>
</feature>
<sequence>MALLSQLLVLAGIFSLLHAAYSAHEFSTLSTKLHKTAPLPLDIKIETLISVFIACFGLILGSEPLKPVSWSAWAGKIERNGEPNPFRGLEERVGFMDIRAQRTEFLKWVKHQDDTVKS</sequence>
<reference evidence="7 8" key="1">
    <citation type="submission" date="2015-01" db="EMBL/GenBank/DDBJ databases">
        <title>The Genome Sequence of Exophiala sideris CBS121828.</title>
        <authorList>
            <consortium name="The Broad Institute Genomics Platform"/>
            <person name="Cuomo C."/>
            <person name="de Hoog S."/>
            <person name="Gorbushina A."/>
            <person name="Stielow B."/>
            <person name="Teixiera M."/>
            <person name="Abouelleil A."/>
            <person name="Chapman S.B."/>
            <person name="Priest M."/>
            <person name="Young S.K."/>
            <person name="Wortman J."/>
            <person name="Nusbaum C."/>
            <person name="Birren B."/>
        </authorList>
    </citation>
    <scope>NUCLEOTIDE SEQUENCE [LARGE SCALE GENOMIC DNA]</scope>
    <source>
        <strain evidence="7 8">CBS 121828</strain>
    </source>
</reference>
<protein>
    <recommendedName>
        <fullName evidence="9">Magnesium transporter</fullName>
    </recommendedName>
</protein>
<dbReference type="Pfam" id="PF10270">
    <property type="entry name" value="MMgT"/>
    <property type="match status" value="1"/>
</dbReference>
<feature type="chain" id="PRO_5002237047" description="Magnesium transporter" evidence="6">
    <location>
        <begin position="20"/>
        <end position="118"/>
    </location>
</feature>
<evidence type="ECO:0000256" key="1">
    <source>
        <dbReference type="ARBA" id="ARBA00004127"/>
    </source>
</evidence>
<evidence type="ECO:0000313" key="7">
    <source>
        <dbReference type="EMBL" id="KIV79644.1"/>
    </source>
</evidence>